<evidence type="ECO:0008006" key="3">
    <source>
        <dbReference type="Google" id="ProtNLM"/>
    </source>
</evidence>
<dbReference type="PANTHER" id="PTHR43394">
    <property type="entry name" value="ATP-DEPENDENT PERMEASE MDL1, MITOCHONDRIAL"/>
    <property type="match status" value="1"/>
</dbReference>
<keyword evidence="2" id="KW-1185">Reference proteome</keyword>
<feature type="non-terminal residue" evidence="1">
    <location>
        <position position="1"/>
    </location>
</feature>
<name>A0AAN5CRQ4_9BILA</name>
<evidence type="ECO:0000313" key="1">
    <source>
        <dbReference type="EMBL" id="GMR49521.1"/>
    </source>
</evidence>
<protein>
    <recommendedName>
        <fullName evidence="3">ABC transporter domain-containing protein</fullName>
    </recommendedName>
</protein>
<dbReference type="Gene3D" id="3.40.50.300">
    <property type="entry name" value="P-loop containing nucleotide triphosphate hydrolases"/>
    <property type="match status" value="1"/>
</dbReference>
<dbReference type="InterPro" id="IPR039421">
    <property type="entry name" value="Type_1_exporter"/>
</dbReference>
<dbReference type="AlphaFoldDB" id="A0AAN5CRQ4"/>
<comment type="caution">
    <text evidence="1">The sequence shown here is derived from an EMBL/GenBank/DDBJ whole genome shotgun (WGS) entry which is preliminary data.</text>
</comment>
<dbReference type="Proteomes" id="UP001328107">
    <property type="component" value="Unassembled WGS sequence"/>
</dbReference>
<proteinExistence type="predicted"/>
<sequence>IAIARALVRDPAVLILDEATSALDNRSEHVVQEAMMSCAKHRTVIVIAHRMSTIEKADRIAIIDHGRVVQLGSHSELLENKDGLYHTLVTAKSKE</sequence>
<accession>A0AAN5CRQ4</accession>
<gene>
    <name evidence="1" type="ORF">PMAYCL1PPCAC_19716</name>
</gene>
<dbReference type="EMBL" id="BTRK01000004">
    <property type="protein sequence ID" value="GMR49521.1"/>
    <property type="molecule type" value="Genomic_DNA"/>
</dbReference>
<organism evidence="1 2">
    <name type="scientific">Pristionchus mayeri</name>
    <dbReference type="NCBI Taxonomy" id="1317129"/>
    <lineage>
        <taxon>Eukaryota</taxon>
        <taxon>Metazoa</taxon>
        <taxon>Ecdysozoa</taxon>
        <taxon>Nematoda</taxon>
        <taxon>Chromadorea</taxon>
        <taxon>Rhabditida</taxon>
        <taxon>Rhabditina</taxon>
        <taxon>Diplogasteromorpha</taxon>
        <taxon>Diplogasteroidea</taxon>
        <taxon>Neodiplogasteridae</taxon>
        <taxon>Pristionchus</taxon>
    </lineage>
</organism>
<feature type="non-terminal residue" evidence="1">
    <location>
        <position position="95"/>
    </location>
</feature>
<dbReference type="SUPFAM" id="SSF52540">
    <property type="entry name" value="P-loop containing nucleoside triphosphate hydrolases"/>
    <property type="match status" value="1"/>
</dbReference>
<evidence type="ECO:0000313" key="2">
    <source>
        <dbReference type="Proteomes" id="UP001328107"/>
    </source>
</evidence>
<dbReference type="InterPro" id="IPR027417">
    <property type="entry name" value="P-loop_NTPase"/>
</dbReference>
<dbReference type="PANTHER" id="PTHR43394:SF1">
    <property type="entry name" value="ATP-BINDING CASSETTE SUB-FAMILY B MEMBER 10, MITOCHONDRIAL"/>
    <property type="match status" value="1"/>
</dbReference>
<reference evidence="2" key="1">
    <citation type="submission" date="2022-10" db="EMBL/GenBank/DDBJ databases">
        <title>Genome assembly of Pristionchus species.</title>
        <authorList>
            <person name="Yoshida K."/>
            <person name="Sommer R.J."/>
        </authorList>
    </citation>
    <scope>NUCLEOTIDE SEQUENCE [LARGE SCALE GENOMIC DNA]</scope>
    <source>
        <strain evidence="2">RS5460</strain>
    </source>
</reference>
<dbReference type="GO" id="GO:0015421">
    <property type="term" value="F:ABC-type oligopeptide transporter activity"/>
    <property type="evidence" value="ECO:0007669"/>
    <property type="project" value="TreeGrafter"/>
</dbReference>